<proteinExistence type="predicted"/>
<evidence type="ECO:0000259" key="1">
    <source>
        <dbReference type="Pfam" id="PF07007"/>
    </source>
</evidence>
<gene>
    <name evidence="2" type="ORF">P8935_07790</name>
</gene>
<sequence>MSYIESVRWMMGIALVSSRSNGSGYLLALATIFPLAVLSQTPAPQAVQQLPALQNPIPAGDLAFLSGYAGRTTKELTKDKQFRALKKAMIPRTEYHYGRDMPLTDALDEALNGSPLPVNMRDNRYVTVMGMQGPYLRGRGFLWFDVQTGIALGGFYFTPTNGEPTPTLTVFSRQLNQTALTLSELPEAFIEDLNQWSAVAGVPAITPRYFIPDNGKKYVLEHDEDYCSHPAGTPAPPERDCMQANLDAVNADMDAAYFMKETYNAANATAWMLDPQQAAWLAMRDSTCAGPNGLGCRIRMTRERTRIILGPRLPRPHPAQASR</sequence>
<dbReference type="AlphaFoldDB" id="A0AAU7DM33"/>
<dbReference type="Pfam" id="PF07007">
    <property type="entry name" value="LprI"/>
    <property type="match status" value="1"/>
</dbReference>
<accession>A0AAU7DM33</accession>
<dbReference type="RefSeq" id="WP_348264422.1">
    <property type="nucleotide sequence ID" value="NZ_CP121196.1"/>
</dbReference>
<feature type="domain" description="Lysozyme inhibitor LprI-like N-terminal" evidence="1">
    <location>
        <begin position="239"/>
        <end position="306"/>
    </location>
</feature>
<reference evidence="2" key="1">
    <citation type="submission" date="2023-03" db="EMBL/GenBank/DDBJ databases">
        <title>Edaphobacter sp.</title>
        <authorList>
            <person name="Huber K.J."/>
            <person name="Papendorf J."/>
            <person name="Pilke C."/>
            <person name="Bunk B."/>
            <person name="Sproeer C."/>
            <person name="Pester M."/>
        </authorList>
    </citation>
    <scope>NUCLEOTIDE SEQUENCE</scope>
    <source>
        <strain evidence="2">DSM 110680</strain>
    </source>
</reference>
<organism evidence="2">
    <name type="scientific">Telmatobacter sp. DSM 110680</name>
    <dbReference type="NCBI Taxonomy" id="3036704"/>
    <lineage>
        <taxon>Bacteria</taxon>
        <taxon>Pseudomonadati</taxon>
        <taxon>Acidobacteriota</taxon>
        <taxon>Terriglobia</taxon>
        <taxon>Terriglobales</taxon>
        <taxon>Acidobacteriaceae</taxon>
        <taxon>Telmatobacter</taxon>
    </lineage>
</organism>
<evidence type="ECO:0000313" key="2">
    <source>
        <dbReference type="EMBL" id="XBH19207.1"/>
    </source>
</evidence>
<dbReference type="EMBL" id="CP121196">
    <property type="protein sequence ID" value="XBH19207.1"/>
    <property type="molecule type" value="Genomic_DNA"/>
</dbReference>
<name>A0AAU7DM33_9BACT</name>
<protein>
    <submittedName>
        <fullName evidence="2">DUF1311 domain-containing protein</fullName>
    </submittedName>
</protein>
<dbReference type="InterPro" id="IPR009739">
    <property type="entry name" value="LprI-like_N"/>
</dbReference>